<dbReference type="Gene3D" id="3.40.395.10">
    <property type="entry name" value="Adenoviral Proteinase, Chain A"/>
    <property type="match status" value="1"/>
</dbReference>
<keyword evidence="2" id="KW-0597">Phosphoprotein</keyword>
<dbReference type="GO" id="GO:0070139">
    <property type="term" value="F:SUMO-specific endopeptidase activity"/>
    <property type="evidence" value="ECO:0007669"/>
    <property type="project" value="TreeGrafter"/>
</dbReference>
<evidence type="ECO:0000313" key="7">
    <source>
        <dbReference type="EMBL" id="RKP23630.1"/>
    </source>
</evidence>
<dbReference type="InterPro" id="IPR051947">
    <property type="entry name" value="Sentrin-specific_protease"/>
</dbReference>
<dbReference type="OrthoDB" id="442460at2759"/>
<dbReference type="SUPFAM" id="SSF54001">
    <property type="entry name" value="Cysteine proteinases"/>
    <property type="match status" value="1"/>
</dbReference>
<evidence type="ECO:0000256" key="4">
    <source>
        <dbReference type="ARBA" id="ARBA00022786"/>
    </source>
</evidence>
<dbReference type="PANTHER" id="PTHR46896:SF3">
    <property type="entry name" value="FI06413P-RELATED"/>
    <property type="match status" value="1"/>
</dbReference>
<protein>
    <recommendedName>
        <fullName evidence="6">Ubiquitin-like protease family profile domain-containing protein</fullName>
    </recommendedName>
</protein>
<dbReference type="Proteomes" id="UP000278143">
    <property type="component" value="Unassembled WGS sequence"/>
</dbReference>
<dbReference type="InterPro" id="IPR003653">
    <property type="entry name" value="Peptidase_C48_C"/>
</dbReference>
<evidence type="ECO:0000313" key="8">
    <source>
        <dbReference type="Proteomes" id="UP000278143"/>
    </source>
</evidence>
<dbReference type="GO" id="GO:0005737">
    <property type="term" value="C:cytoplasm"/>
    <property type="evidence" value="ECO:0007669"/>
    <property type="project" value="TreeGrafter"/>
</dbReference>
<dbReference type="GO" id="GO:0006508">
    <property type="term" value="P:proteolysis"/>
    <property type="evidence" value="ECO:0007669"/>
    <property type="project" value="UniProtKB-KW"/>
</dbReference>
<evidence type="ECO:0000259" key="6">
    <source>
        <dbReference type="PROSITE" id="PS50600"/>
    </source>
</evidence>
<dbReference type="AlphaFoldDB" id="A0A4P9YXE6"/>
<name>A0A4P9YXE6_9FUNG</name>
<keyword evidence="8" id="KW-1185">Reference proteome</keyword>
<dbReference type="EMBL" id="KZ990812">
    <property type="protein sequence ID" value="RKP23630.1"/>
    <property type="molecule type" value="Genomic_DNA"/>
</dbReference>
<organism evidence="7 8">
    <name type="scientific">Syncephalis pseudoplumigaleata</name>
    <dbReference type="NCBI Taxonomy" id="1712513"/>
    <lineage>
        <taxon>Eukaryota</taxon>
        <taxon>Fungi</taxon>
        <taxon>Fungi incertae sedis</taxon>
        <taxon>Zoopagomycota</taxon>
        <taxon>Zoopagomycotina</taxon>
        <taxon>Zoopagomycetes</taxon>
        <taxon>Zoopagales</taxon>
        <taxon>Piptocephalidaceae</taxon>
        <taxon>Syncephalis</taxon>
    </lineage>
</organism>
<evidence type="ECO:0000256" key="3">
    <source>
        <dbReference type="ARBA" id="ARBA00022670"/>
    </source>
</evidence>
<dbReference type="Pfam" id="PF02902">
    <property type="entry name" value="Peptidase_C48"/>
    <property type="match status" value="1"/>
</dbReference>
<dbReference type="GO" id="GO:0005634">
    <property type="term" value="C:nucleus"/>
    <property type="evidence" value="ECO:0007669"/>
    <property type="project" value="TreeGrafter"/>
</dbReference>
<dbReference type="InterPro" id="IPR038765">
    <property type="entry name" value="Papain-like_cys_pep_sf"/>
</dbReference>
<sequence length="64" mass="7741">IYPFDGVKAIAISNNDYQRLREGEFLNDTIIDFYLRYHLDTMHDVNSQLLKQTHVFNTFFYHKL</sequence>
<accession>A0A4P9YXE6</accession>
<feature type="domain" description="Ubiquitin-like protease family profile" evidence="6">
    <location>
        <begin position="10"/>
        <end position="64"/>
    </location>
</feature>
<comment type="similarity">
    <text evidence="1">Belongs to the peptidase C48 family.</text>
</comment>
<keyword evidence="4" id="KW-0833">Ubl conjugation pathway</keyword>
<evidence type="ECO:0000256" key="5">
    <source>
        <dbReference type="ARBA" id="ARBA00022801"/>
    </source>
</evidence>
<dbReference type="GO" id="GO:0016926">
    <property type="term" value="P:protein desumoylation"/>
    <property type="evidence" value="ECO:0007669"/>
    <property type="project" value="TreeGrafter"/>
</dbReference>
<feature type="non-terminal residue" evidence="7">
    <location>
        <position position="1"/>
    </location>
</feature>
<evidence type="ECO:0000256" key="1">
    <source>
        <dbReference type="ARBA" id="ARBA00005234"/>
    </source>
</evidence>
<reference evidence="8" key="1">
    <citation type="journal article" date="2018" name="Nat. Microbiol.">
        <title>Leveraging single-cell genomics to expand the fungal tree of life.</title>
        <authorList>
            <person name="Ahrendt S.R."/>
            <person name="Quandt C.A."/>
            <person name="Ciobanu D."/>
            <person name="Clum A."/>
            <person name="Salamov A."/>
            <person name="Andreopoulos B."/>
            <person name="Cheng J.F."/>
            <person name="Woyke T."/>
            <person name="Pelin A."/>
            <person name="Henrissat B."/>
            <person name="Reynolds N.K."/>
            <person name="Benny G.L."/>
            <person name="Smith M.E."/>
            <person name="James T.Y."/>
            <person name="Grigoriev I.V."/>
        </authorList>
    </citation>
    <scope>NUCLEOTIDE SEQUENCE [LARGE SCALE GENOMIC DNA]</scope>
    <source>
        <strain evidence="8">Benny S71-1</strain>
    </source>
</reference>
<dbReference type="PROSITE" id="PS50600">
    <property type="entry name" value="ULP_PROTEASE"/>
    <property type="match status" value="1"/>
</dbReference>
<keyword evidence="3" id="KW-0645">Protease</keyword>
<proteinExistence type="inferred from homology"/>
<evidence type="ECO:0000256" key="2">
    <source>
        <dbReference type="ARBA" id="ARBA00022553"/>
    </source>
</evidence>
<keyword evidence="5" id="KW-0378">Hydrolase</keyword>
<gene>
    <name evidence="7" type="ORF">SYNPS1DRAFT_11361</name>
</gene>
<dbReference type="PANTHER" id="PTHR46896">
    <property type="entry name" value="SENTRIN-SPECIFIC PROTEASE"/>
    <property type="match status" value="1"/>
</dbReference>
<feature type="non-terminal residue" evidence="7">
    <location>
        <position position="64"/>
    </location>
</feature>